<comment type="caution">
    <text evidence="1">The sequence shown here is derived from an EMBL/GenBank/DDBJ whole genome shotgun (WGS) entry which is preliminary data.</text>
</comment>
<dbReference type="Proteomes" id="UP001528823">
    <property type="component" value="Unassembled WGS sequence"/>
</dbReference>
<sequence>MNSERETNTVNRVIIQIPIIHTQVDMGSLAASVNQKQIHQQGQEAWEQQQALITQAWNEIKQFVHSLPLNFAKVKLYQDGLPICGKEQQIVRDLAEQGSINHQLLLDLIAKGATLMGTESPELLREEYQFTKVAITRKHQQHTLEKAKQLLQQRDQFIAERINSTLAEQETAIIFLGMLHSLSGLLASDIQLINPIADAQNNNK</sequence>
<gene>
    <name evidence="1" type="ORF">ORQ98_05725</name>
</gene>
<protein>
    <submittedName>
        <fullName evidence="1">Uncharacterized protein</fullName>
    </submittedName>
</protein>
<accession>A0ABT5U583</accession>
<organism evidence="1 2">
    <name type="scientific">Spartinivicinus poritis</name>
    <dbReference type="NCBI Taxonomy" id="2994640"/>
    <lineage>
        <taxon>Bacteria</taxon>
        <taxon>Pseudomonadati</taxon>
        <taxon>Pseudomonadota</taxon>
        <taxon>Gammaproteobacteria</taxon>
        <taxon>Oceanospirillales</taxon>
        <taxon>Zooshikellaceae</taxon>
        <taxon>Spartinivicinus</taxon>
    </lineage>
</organism>
<proteinExistence type="predicted"/>
<evidence type="ECO:0000313" key="1">
    <source>
        <dbReference type="EMBL" id="MDE1461462.1"/>
    </source>
</evidence>
<dbReference type="RefSeq" id="WP_274687826.1">
    <property type="nucleotide sequence ID" value="NZ_JAPMOU010000005.1"/>
</dbReference>
<evidence type="ECO:0000313" key="2">
    <source>
        <dbReference type="Proteomes" id="UP001528823"/>
    </source>
</evidence>
<keyword evidence="2" id="KW-1185">Reference proteome</keyword>
<name>A0ABT5U583_9GAMM</name>
<dbReference type="EMBL" id="JAPMOU010000005">
    <property type="protein sequence ID" value="MDE1461462.1"/>
    <property type="molecule type" value="Genomic_DNA"/>
</dbReference>
<reference evidence="1 2" key="1">
    <citation type="submission" date="2022-11" db="EMBL/GenBank/DDBJ databases">
        <title>Spartinivicinus poritis sp. nov., isolated from scleractinian coral Porites lutea.</title>
        <authorList>
            <person name="Zhang G."/>
            <person name="Cai L."/>
            <person name="Wei Q."/>
        </authorList>
    </citation>
    <scope>NUCLEOTIDE SEQUENCE [LARGE SCALE GENOMIC DNA]</scope>
    <source>
        <strain evidence="1 2">A2-2</strain>
    </source>
</reference>